<dbReference type="EMBL" id="CM042884">
    <property type="protein sequence ID" value="KAI4370257.1"/>
    <property type="molecule type" value="Genomic_DNA"/>
</dbReference>
<accession>A0ACB9QTU3</accession>
<dbReference type="Proteomes" id="UP001057402">
    <property type="component" value="Chromosome 5"/>
</dbReference>
<proteinExistence type="predicted"/>
<keyword evidence="2" id="KW-1185">Reference proteome</keyword>
<name>A0ACB9QTU3_9MYRT</name>
<sequence length="459" mass="50837">MSREKGCVQITIPQQQGIDTGKPVSVKGMGKLVVGWVKARAWSFRDFCKEDPNRVIYPIKVGIAVLLVSLFSLFRMTYTTFGSSIILSITTVVIMFEYTTGATFSRGFNRALGSLPAGILAITVSQIALSAGRVAQPFIIGISIFVTVNVLVFPIWAGELLHKEIVKSFNSVADALEGTKSIATKFAFAGDVIYWRGDFLIAECVEKYIEDDGLDCSKFSETVMDEFPNEPAYRRCRATLNSSAKLAALAQAAKWEPRHGRFRHLFYPWQEYIKVGAVLRYCAYEVMALHGVLHSEIRAPHNLRVMSRLELQDTSNQAAELVRSLGKDISSMKQGMKTSLLNSVHGSAKTLQIAIDTPRLRFTLEPKPKWNCSLGSKQDAPLAETAENPHRPYHETMKKQLRRLYSWPSGGVNTFQGEGDPDDEDLVTGTNAVESIASQSLATFRIPVDRVCGKARSLG</sequence>
<comment type="caution">
    <text evidence="1">The sequence shown here is derived from an EMBL/GenBank/DDBJ whole genome shotgun (WGS) entry which is preliminary data.</text>
</comment>
<reference evidence="2" key="1">
    <citation type="journal article" date="2023" name="Front. Plant Sci.">
        <title>Chromosomal-level genome assembly of Melastoma candidum provides insights into trichome evolution.</title>
        <authorList>
            <person name="Zhong Y."/>
            <person name="Wu W."/>
            <person name="Sun C."/>
            <person name="Zou P."/>
            <person name="Liu Y."/>
            <person name="Dai S."/>
            <person name="Zhou R."/>
        </authorList>
    </citation>
    <scope>NUCLEOTIDE SEQUENCE [LARGE SCALE GENOMIC DNA]</scope>
</reference>
<evidence type="ECO:0000313" key="2">
    <source>
        <dbReference type="Proteomes" id="UP001057402"/>
    </source>
</evidence>
<organism evidence="1 2">
    <name type="scientific">Melastoma candidum</name>
    <dbReference type="NCBI Taxonomy" id="119954"/>
    <lineage>
        <taxon>Eukaryota</taxon>
        <taxon>Viridiplantae</taxon>
        <taxon>Streptophyta</taxon>
        <taxon>Embryophyta</taxon>
        <taxon>Tracheophyta</taxon>
        <taxon>Spermatophyta</taxon>
        <taxon>Magnoliopsida</taxon>
        <taxon>eudicotyledons</taxon>
        <taxon>Gunneridae</taxon>
        <taxon>Pentapetalae</taxon>
        <taxon>rosids</taxon>
        <taxon>malvids</taxon>
        <taxon>Myrtales</taxon>
        <taxon>Melastomataceae</taxon>
        <taxon>Melastomatoideae</taxon>
        <taxon>Melastomateae</taxon>
        <taxon>Melastoma</taxon>
    </lineage>
</organism>
<evidence type="ECO:0000313" key="1">
    <source>
        <dbReference type="EMBL" id="KAI4370257.1"/>
    </source>
</evidence>
<gene>
    <name evidence="1" type="ORF">MLD38_018624</name>
</gene>
<protein>
    <submittedName>
        <fullName evidence="1">Uncharacterized protein</fullName>
    </submittedName>
</protein>